<dbReference type="Gene3D" id="3.90.550.10">
    <property type="entry name" value="Spore Coat Polysaccharide Biosynthesis Protein SpsA, Chain A"/>
    <property type="match status" value="1"/>
</dbReference>
<evidence type="ECO:0000256" key="5">
    <source>
        <dbReference type="ARBA" id="ARBA00023136"/>
    </source>
</evidence>
<evidence type="ECO:0000256" key="1">
    <source>
        <dbReference type="ARBA" id="ARBA00004236"/>
    </source>
</evidence>
<keyword evidence="6" id="KW-1133">Transmembrane helix</keyword>
<keyword evidence="3" id="KW-0328">Glycosyltransferase</keyword>
<dbReference type="InterPro" id="IPR029044">
    <property type="entry name" value="Nucleotide-diphossugar_trans"/>
</dbReference>
<dbReference type="Proteomes" id="UP001203880">
    <property type="component" value="Unassembled WGS sequence"/>
</dbReference>
<evidence type="ECO:0000256" key="2">
    <source>
        <dbReference type="ARBA" id="ARBA00022475"/>
    </source>
</evidence>
<evidence type="ECO:0000256" key="4">
    <source>
        <dbReference type="ARBA" id="ARBA00022679"/>
    </source>
</evidence>
<evidence type="ECO:0000256" key="6">
    <source>
        <dbReference type="SAM" id="Phobius"/>
    </source>
</evidence>
<evidence type="ECO:0000313" key="8">
    <source>
        <dbReference type="EMBL" id="MCL6285643.1"/>
    </source>
</evidence>
<evidence type="ECO:0000313" key="9">
    <source>
        <dbReference type="Proteomes" id="UP001203880"/>
    </source>
</evidence>
<protein>
    <submittedName>
        <fullName evidence="8">Glycosyltransferase family 2 protein</fullName>
    </submittedName>
</protein>
<feature type="transmembrane region" description="Helical" evidence="6">
    <location>
        <begin position="266"/>
        <end position="284"/>
    </location>
</feature>
<feature type="domain" description="Glycosyltransferase 2-like" evidence="7">
    <location>
        <begin position="24"/>
        <end position="193"/>
    </location>
</feature>
<dbReference type="RefSeq" id="WP_249712632.1">
    <property type="nucleotide sequence ID" value="NZ_JAMFMB010000033.1"/>
</dbReference>
<keyword evidence="6" id="KW-0812">Transmembrane</keyword>
<keyword evidence="4" id="KW-0808">Transferase</keyword>
<dbReference type="Pfam" id="PF00535">
    <property type="entry name" value="Glycos_transf_2"/>
    <property type="match status" value="1"/>
</dbReference>
<keyword evidence="9" id="KW-1185">Reference proteome</keyword>
<dbReference type="InterPro" id="IPR001173">
    <property type="entry name" value="Glyco_trans_2-like"/>
</dbReference>
<keyword evidence="2" id="KW-1003">Cell membrane</keyword>
<dbReference type="CDD" id="cd02525">
    <property type="entry name" value="Succinoglycan_BP_ExoA"/>
    <property type="match status" value="1"/>
</dbReference>
<dbReference type="SUPFAM" id="SSF53448">
    <property type="entry name" value="Nucleotide-diphospho-sugar transferases"/>
    <property type="match status" value="1"/>
</dbReference>
<proteinExistence type="predicted"/>
<name>A0ABT0Q8Y3_9RHOB</name>
<accession>A0ABT0Q8Y3</accession>
<keyword evidence="5 6" id="KW-0472">Membrane</keyword>
<organism evidence="8 9">
    <name type="scientific">Ruegeria spongiae</name>
    <dbReference type="NCBI Taxonomy" id="2942209"/>
    <lineage>
        <taxon>Bacteria</taxon>
        <taxon>Pseudomonadati</taxon>
        <taxon>Pseudomonadota</taxon>
        <taxon>Alphaproteobacteria</taxon>
        <taxon>Rhodobacterales</taxon>
        <taxon>Roseobacteraceae</taxon>
        <taxon>Ruegeria</taxon>
    </lineage>
</organism>
<dbReference type="PANTHER" id="PTHR43646:SF2">
    <property type="entry name" value="GLYCOSYLTRANSFERASE 2-LIKE DOMAIN-CONTAINING PROTEIN"/>
    <property type="match status" value="1"/>
</dbReference>
<dbReference type="EMBL" id="JAMFMB010000033">
    <property type="protein sequence ID" value="MCL6285643.1"/>
    <property type="molecule type" value="Genomic_DNA"/>
</dbReference>
<comment type="caution">
    <text evidence="8">The sequence shown here is derived from an EMBL/GenBank/DDBJ whole genome shotgun (WGS) entry which is preliminary data.</text>
</comment>
<evidence type="ECO:0000256" key="3">
    <source>
        <dbReference type="ARBA" id="ARBA00022676"/>
    </source>
</evidence>
<comment type="subcellular location">
    <subcellularLocation>
        <location evidence="1">Cell membrane</location>
    </subcellularLocation>
</comment>
<evidence type="ECO:0000259" key="7">
    <source>
        <dbReference type="Pfam" id="PF00535"/>
    </source>
</evidence>
<gene>
    <name evidence="8" type="ORF">M3P21_19115</name>
</gene>
<reference evidence="8" key="1">
    <citation type="submission" date="2022-05" db="EMBL/GenBank/DDBJ databases">
        <authorList>
            <person name="Park J.-S."/>
        </authorList>
    </citation>
    <scope>NUCLEOTIDE SEQUENCE</scope>
    <source>
        <strain evidence="8">2012CJ41-6</strain>
    </source>
</reference>
<sequence>MQHPPSARHHTGHPTACAPEDILVAVPTLNEAAHIDACLASLIGDDPFMAGICVVVADGGSQDGTVARVDALQSRYPALRRIDNPRRLQSAAINTVVATMAEPGHKILVRCDAHAIYPPGYVRAVAESLAARPEAASLATPMDATGEGCFQRAAAWIVDTPLGSGGAAHRGGGRSGWVDHGHHAGFRLNWFRRVGGYDESFSHNEDAEYDHRLGLAGGKVWLDADIRLDYSMRATPAALWRQYWNYGRGRARTVLKHRMRPRARQMIPVINLLGMMAGLILAPLTPVTLLWPLAYLAALLVVSLVGAVRLRGPCGLWAGPVLGIMHNAWGAGFLTLLTASDARRRARPEQEGTPT</sequence>
<dbReference type="PANTHER" id="PTHR43646">
    <property type="entry name" value="GLYCOSYLTRANSFERASE"/>
    <property type="match status" value="1"/>
</dbReference>